<proteinExistence type="predicted"/>
<gene>
    <name evidence="3" type="ORF">CPBP_00348</name>
</gene>
<accession>A0A7L9RSN1</accession>
<protein>
    <submittedName>
        <fullName evidence="3">Type II secretion system protein</fullName>
    </submittedName>
</protein>
<evidence type="ECO:0000313" key="3">
    <source>
        <dbReference type="EMBL" id="QOL19584.1"/>
    </source>
</evidence>
<dbReference type="RefSeq" id="WP_350332334.1">
    <property type="nucleotide sequence ID" value="NZ_CP054719.1"/>
</dbReference>
<feature type="region of interest" description="Disordered" evidence="1">
    <location>
        <begin position="217"/>
        <end position="249"/>
    </location>
</feature>
<sequence>MNKFRHYSGGLILIEVAIAMIIFSICIGSILMIIQHSQLAQQNTVTHTHRTLILQALNRYHSQMGHLPCPSKPVMDDGFALTKCHGAYEQIGLLPYKTLGIPAYVAKDGHGHYFTYAVSEHATISNQDIDVSIINSLQVLDMAGRRYGSKTNTTAYVLISHGPKGNGAFSLQNSRRRFPTRSEFEAENARDTLTFYADVPPKDSEHRVFFIQRADLDSPTKSESLAKSDIADSHLISEDDPYATSHPEE</sequence>
<evidence type="ECO:0000313" key="4">
    <source>
        <dbReference type="Proteomes" id="UP000594001"/>
    </source>
</evidence>
<dbReference type="Proteomes" id="UP000594001">
    <property type="component" value="Chromosome"/>
</dbReference>
<keyword evidence="2" id="KW-0812">Transmembrane</keyword>
<organism evidence="3 4">
    <name type="scientific">Candidatus Bodocaedibacter vickermanii</name>
    <dbReference type="NCBI Taxonomy" id="2741701"/>
    <lineage>
        <taxon>Bacteria</taxon>
        <taxon>Pseudomonadati</taxon>
        <taxon>Pseudomonadota</taxon>
        <taxon>Alphaproteobacteria</taxon>
        <taxon>Holosporales</taxon>
        <taxon>Candidatus Paracaedibacteraceae</taxon>
        <taxon>Candidatus Bodocaedibacter</taxon>
    </lineage>
</organism>
<keyword evidence="2" id="KW-0472">Membrane</keyword>
<evidence type="ECO:0000256" key="1">
    <source>
        <dbReference type="SAM" id="MobiDB-lite"/>
    </source>
</evidence>
<feature type="compositionally biased region" description="Basic and acidic residues" evidence="1">
    <location>
        <begin position="217"/>
        <end position="237"/>
    </location>
</feature>
<feature type="transmembrane region" description="Helical" evidence="2">
    <location>
        <begin position="12"/>
        <end position="34"/>
    </location>
</feature>
<dbReference type="EMBL" id="CP054719">
    <property type="protein sequence ID" value="QOL19584.1"/>
    <property type="molecule type" value="Genomic_DNA"/>
</dbReference>
<name>A0A7L9RSN1_9PROT</name>
<dbReference type="KEGG" id="pbal:CPBP_00348"/>
<keyword evidence="2" id="KW-1133">Transmembrane helix</keyword>
<evidence type="ECO:0000256" key="2">
    <source>
        <dbReference type="SAM" id="Phobius"/>
    </source>
</evidence>
<keyword evidence="4" id="KW-1185">Reference proteome</keyword>
<dbReference type="AlphaFoldDB" id="A0A7L9RSN1"/>
<reference evidence="3 4" key="1">
    <citation type="submission" date="2020-06" db="EMBL/GenBank/DDBJ databases">
        <title>The endosymbiont of the kinetoplastid Bodo saltans is a Paracaedibacter-like alpha-proteobacterium possessing a putative toxin-antitoxin system.</title>
        <authorList>
            <person name="Midha S."/>
            <person name="Rigden D.J."/>
            <person name="Siozios S."/>
            <person name="Hurst G.D.D."/>
            <person name="Jackson A.P."/>
        </authorList>
    </citation>
    <scope>NUCLEOTIDE SEQUENCE [LARGE SCALE GENOMIC DNA]</scope>
    <source>
        <strain evidence="3">Lake Konstanz</strain>
    </source>
</reference>